<protein>
    <submittedName>
        <fullName evidence="1">Uncharacterized protein</fullName>
    </submittedName>
</protein>
<sequence length="49" mass="5719">MLVSSWKAPLVNLIQNYSTKKLHDREAMEKKEYVSNQFRMSDLMGSLTV</sequence>
<name>A0A6F9Y7T9_9LACO</name>
<organism evidence="1">
    <name type="scientific">Ligilactobacillus agilis</name>
    <dbReference type="NCBI Taxonomy" id="1601"/>
    <lineage>
        <taxon>Bacteria</taxon>
        <taxon>Bacillati</taxon>
        <taxon>Bacillota</taxon>
        <taxon>Bacilli</taxon>
        <taxon>Lactobacillales</taxon>
        <taxon>Lactobacillaceae</taxon>
        <taxon>Ligilactobacillus</taxon>
    </lineage>
</organism>
<accession>A0A6F9Y7T9</accession>
<dbReference type="AlphaFoldDB" id="A0A6F9Y7T9"/>
<proteinExistence type="predicted"/>
<dbReference type="Proteomes" id="UP000494160">
    <property type="component" value="Unassembled WGS sequence"/>
</dbReference>
<gene>
    <name evidence="1" type="ORF">SN811_21410</name>
</gene>
<reference evidence="1" key="1">
    <citation type="submission" date="2019-10" db="EMBL/GenBank/DDBJ databases">
        <title>Lactobacillus agilis SN811 Whole Genome Sequencing Project.</title>
        <authorList>
            <person name="Suzuki S."/>
            <person name="Endo A."/>
            <person name="Maeno S."/>
            <person name="Shiwa Y."/>
            <person name="Matsutani M."/>
            <person name="Kajikawa A."/>
        </authorList>
    </citation>
    <scope>NUCLEOTIDE SEQUENCE</scope>
    <source>
        <strain evidence="1">SN811</strain>
    </source>
</reference>
<dbReference type="EMBL" id="BLAP01000075">
    <property type="protein sequence ID" value="GET13641.1"/>
    <property type="molecule type" value="Genomic_DNA"/>
</dbReference>
<evidence type="ECO:0000313" key="1">
    <source>
        <dbReference type="EMBL" id="GET13641.1"/>
    </source>
</evidence>
<comment type="caution">
    <text evidence="1">The sequence shown here is derived from an EMBL/GenBank/DDBJ whole genome shotgun (WGS) entry which is preliminary data.</text>
</comment>